<dbReference type="AlphaFoldDB" id="A0A845L217"/>
<organism evidence="2 3">
    <name type="scientific">Heliomicrobium undosum</name>
    <dbReference type="NCBI Taxonomy" id="121734"/>
    <lineage>
        <taxon>Bacteria</taxon>
        <taxon>Bacillati</taxon>
        <taxon>Bacillota</taxon>
        <taxon>Clostridia</taxon>
        <taxon>Eubacteriales</taxon>
        <taxon>Heliobacteriaceae</taxon>
        <taxon>Heliomicrobium</taxon>
    </lineage>
</organism>
<dbReference type="Pfam" id="PF07862">
    <property type="entry name" value="Nif11"/>
    <property type="match status" value="1"/>
</dbReference>
<proteinExistence type="predicted"/>
<dbReference type="Proteomes" id="UP000463470">
    <property type="component" value="Unassembled WGS sequence"/>
</dbReference>
<sequence length="89" mass="9243">MSKQDAEALVAKINNSPDLINSFADANHEEAFLAAAKKLGYDVTMEEFKAATAAYQAQAPVSGDGPDQGVGLTFVGIDYAFVGVKTSSG</sequence>
<dbReference type="RefSeq" id="WP_161259106.1">
    <property type="nucleotide sequence ID" value="NZ_WXEY01000015.1"/>
</dbReference>
<dbReference type="EMBL" id="WXEY01000015">
    <property type="protein sequence ID" value="MZP30587.1"/>
    <property type="molecule type" value="Genomic_DNA"/>
</dbReference>
<comment type="caution">
    <text evidence="2">The sequence shown here is derived from an EMBL/GenBank/DDBJ whole genome shotgun (WGS) entry which is preliminary data.</text>
</comment>
<accession>A0A845L217</accession>
<dbReference type="InterPro" id="IPR012903">
    <property type="entry name" value="Nif11"/>
</dbReference>
<keyword evidence="3" id="KW-1185">Reference proteome</keyword>
<dbReference type="NCBIfam" id="TIGR03798">
    <property type="entry name" value="leader_Nif11"/>
    <property type="match status" value="1"/>
</dbReference>
<evidence type="ECO:0000259" key="1">
    <source>
        <dbReference type="Pfam" id="PF07862"/>
    </source>
</evidence>
<gene>
    <name evidence="2" type="ORF">GTO91_12770</name>
</gene>
<reference evidence="2 3" key="1">
    <citation type="submission" date="2020-01" db="EMBL/GenBank/DDBJ databases">
        <title>Whole-genome sequence of Heliobacterium undosum DSM 13378.</title>
        <authorList>
            <person name="Kyndt J.A."/>
            <person name="Meyer T.E."/>
        </authorList>
    </citation>
    <scope>NUCLEOTIDE SEQUENCE [LARGE SCALE GENOMIC DNA]</scope>
    <source>
        <strain evidence="2 3">DSM 13378</strain>
    </source>
</reference>
<evidence type="ECO:0000313" key="3">
    <source>
        <dbReference type="Proteomes" id="UP000463470"/>
    </source>
</evidence>
<dbReference type="InterPro" id="IPR022516">
    <property type="entry name" value="CHP03798_Ocin"/>
</dbReference>
<evidence type="ECO:0000313" key="2">
    <source>
        <dbReference type="EMBL" id="MZP30587.1"/>
    </source>
</evidence>
<name>A0A845L217_9FIRM</name>
<protein>
    <submittedName>
        <fullName evidence="2">Nif11-like leader peptide family natural product</fullName>
    </submittedName>
</protein>
<feature type="domain" description="Nif11" evidence="1">
    <location>
        <begin position="1"/>
        <end position="48"/>
    </location>
</feature>